<dbReference type="AlphaFoldDB" id="A0A139IJ55"/>
<reference evidence="1 2" key="1">
    <citation type="submission" date="2015-07" db="EMBL/GenBank/DDBJ databases">
        <title>Comparative genomics of the Sigatoka disease complex on banana suggests a link between parallel evolutionary changes in Pseudocercospora fijiensis and Pseudocercospora eumusae and increased virulence on the banana host.</title>
        <authorList>
            <person name="Chang T.-C."/>
            <person name="Salvucci A."/>
            <person name="Crous P.W."/>
            <person name="Stergiopoulos I."/>
        </authorList>
    </citation>
    <scope>NUCLEOTIDE SEQUENCE [LARGE SCALE GENOMIC DNA]</scope>
    <source>
        <strain evidence="1 2">CBS 116634</strain>
    </source>
</reference>
<dbReference type="Proteomes" id="UP000073492">
    <property type="component" value="Unassembled WGS sequence"/>
</dbReference>
<accession>A0A139IJ55</accession>
<evidence type="ECO:0000313" key="1">
    <source>
        <dbReference type="EMBL" id="KXT14771.1"/>
    </source>
</evidence>
<name>A0A139IJ55_9PEZI</name>
<dbReference type="STRING" id="113226.A0A139IJ55"/>
<dbReference type="OrthoDB" id="10365211at2759"/>
<organism evidence="1 2">
    <name type="scientific">Pseudocercospora musae</name>
    <dbReference type="NCBI Taxonomy" id="113226"/>
    <lineage>
        <taxon>Eukaryota</taxon>
        <taxon>Fungi</taxon>
        <taxon>Dikarya</taxon>
        <taxon>Ascomycota</taxon>
        <taxon>Pezizomycotina</taxon>
        <taxon>Dothideomycetes</taxon>
        <taxon>Dothideomycetidae</taxon>
        <taxon>Mycosphaerellales</taxon>
        <taxon>Mycosphaerellaceae</taxon>
        <taxon>Pseudocercospora</taxon>
    </lineage>
</organism>
<comment type="caution">
    <text evidence="1">The sequence shown here is derived from an EMBL/GenBank/DDBJ whole genome shotgun (WGS) entry which is preliminary data.</text>
</comment>
<evidence type="ECO:0000313" key="2">
    <source>
        <dbReference type="Proteomes" id="UP000073492"/>
    </source>
</evidence>
<keyword evidence="2" id="KW-1185">Reference proteome</keyword>
<proteinExistence type="predicted"/>
<dbReference type="EMBL" id="LFZO01000075">
    <property type="protein sequence ID" value="KXT14771.1"/>
    <property type="molecule type" value="Genomic_DNA"/>
</dbReference>
<gene>
    <name evidence="1" type="ORF">AC579_7796</name>
</gene>
<protein>
    <submittedName>
        <fullName evidence="1">Uncharacterized protein</fullName>
    </submittedName>
</protein>
<sequence length="438" mass="50790">MNDTTRANSPVIHYDFKIEWLLAKRLPKVNRPWSEMNKITLDQNTTTRQLRLNIKDQIQRYFEGCEDFGGADIKRFMGKITENYNEGKARSDRVDSATFWIVRFSVTIITGQRIFELDSGLWQRVVKLSDIVGPTDHLKLHVKVNFQECTSKARKGRFRKDTDLAHHVYPLLQELSYYKVGTVQNAEARRKDVDLVEADNKASLLSGRMSSSPDMRKWMKANCAYKSVTLKEESGNPSMTVLKIRIANEKHLNRFNGKDQELRQKEVPVLPPLTLMPFSRALLNDASNKLRDGIEFRVIVRIVYLLPDVELNESELRRPQSACITVNNGHTFWNLEETVFDRSMWYQEENQIDTTVCEADYKCVWWIMDPSKKGDIGKMYWVDDVDRPVCKYIPDAADEDGERIVSCTLSATFDQRQRQTSTRKQACRGAEERQAVLD</sequence>